<dbReference type="GO" id="GO:0005637">
    <property type="term" value="C:nuclear inner membrane"/>
    <property type="evidence" value="ECO:0007669"/>
    <property type="project" value="UniProtKB-SubCell"/>
</dbReference>
<reference evidence="8" key="1">
    <citation type="journal article" date="2020" name="Stud. Mycol.">
        <title>101 Dothideomycetes genomes: a test case for predicting lifestyles and emergence of pathogens.</title>
        <authorList>
            <person name="Haridas S."/>
            <person name="Albert R."/>
            <person name="Binder M."/>
            <person name="Bloem J."/>
            <person name="Labutti K."/>
            <person name="Salamov A."/>
            <person name="Andreopoulos B."/>
            <person name="Baker S."/>
            <person name="Barry K."/>
            <person name="Bills G."/>
            <person name="Bluhm B."/>
            <person name="Cannon C."/>
            <person name="Castanera R."/>
            <person name="Culley D."/>
            <person name="Daum C."/>
            <person name="Ezra D."/>
            <person name="Gonzalez J."/>
            <person name="Henrissat B."/>
            <person name="Kuo A."/>
            <person name="Liang C."/>
            <person name="Lipzen A."/>
            <person name="Lutzoni F."/>
            <person name="Magnuson J."/>
            <person name="Mondo S."/>
            <person name="Nolan M."/>
            <person name="Ohm R."/>
            <person name="Pangilinan J."/>
            <person name="Park H.-J."/>
            <person name="Ramirez L."/>
            <person name="Alfaro M."/>
            <person name="Sun H."/>
            <person name="Tritt A."/>
            <person name="Yoshinaga Y."/>
            <person name="Zwiers L.-H."/>
            <person name="Turgeon B."/>
            <person name="Goodwin S."/>
            <person name="Spatafora J."/>
            <person name="Crous P."/>
            <person name="Grigoriev I."/>
        </authorList>
    </citation>
    <scope>NUCLEOTIDE SEQUENCE</scope>
    <source>
        <strain evidence="8">CBS 121410</strain>
    </source>
</reference>
<dbReference type="InterPro" id="IPR018617">
    <property type="entry name" value="Ima1_N"/>
</dbReference>
<comment type="caution">
    <text evidence="8">The sequence shown here is derived from an EMBL/GenBank/DDBJ whole genome shotgun (WGS) entry which is preliminary data.</text>
</comment>
<dbReference type="PANTHER" id="PTHR28538:SF1">
    <property type="entry name" value="INTEGRAL INNER NUCLEAR MEMBRANE PROTEIN IMA1"/>
    <property type="match status" value="1"/>
</dbReference>
<evidence type="ECO:0000256" key="2">
    <source>
        <dbReference type="ARBA" id="ARBA00022692"/>
    </source>
</evidence>
<dbReference type="Proteomes" id="UP000799776">
    <property type="component" value="Unassembled WGS sequence"/>
</dbReference>
<dbReference type="GO" id="GO:0034506">
    <property type="term" value="C:chromosome, centromeric core domain"/>
    <property type="evidence" value="ECO:0007669"/>
    <property type="project" value="TreeGrafter"/>
</dbReference>
<dbReference type="Pfam" id="PF09779">
    <property type="entry name" value="Ima1_N"/>
    <property type="match status" value="1"/>
</dbReference>
<dbReference type="GO" id="GO:0034992">
    <property type="term" value="C:microtubule organizing center attachment site"/>
    <property type="evidence" value="ECO:0007669"/>
    <property type="project" value="TreeGrafter"/>
</dbReference>
<evidence type="ECO:0000256" key="4">
    <source>
        <dbReference type="ARBA" id="ARBA00023136"/>
    </source>
</evidence>
<evidence type="ECO:0000256" key="5">
    <source>
        <dbReference type="ARBA" id="ARBA00023242"/>
    </source>
</evidence>
<feature type="compositionally biased region" description="Polar residues" evidence="6">
    <location>
        <begin position="366"/>
        <end position="387"/>
    </location>
</feature>
<keyword evidence="4" id="KW-0472">Membrane</keyword>
<keyword evidence="5" id="KW-0539">Nucleus</keyword>
<evidence type="ECO:0000313" key="8">
    <source>
        <dbReference type="EMBL" id="KAF2085945.1"/>
    </source>
</evidence>
<evidence type="ECO:0000313" key="9">
    <source>
        <dbReference type="Proteomes" id="UP000799776"/>
    </source>
</evidence>
<evidence type="ECO:0000256" key="3">
    <source>
        <dbReference type="ARBA" id="ARBA00022989"/>
    </source>
</evidence>
<organism evidence="8 9">
    <name type="scientific">Saccharata proteae CBS 121410</name>
    <dbReference type="NCBI Taxonomy" id="1314787"/>
    <lineage>
        <taxon>Eukaryota</taxon>
        <taxon>Fungi</taxon>
        <taxon>Dikarya</taxon>
        <taxon>Ascomycota</taxon>
        <taxon>Pezizomycotina</taxon>
        <taxon>Dothideomycetes</taxon>
        <taxon>Dothideomycetes incertae sedis</taxon>
        <taxon>Botryosphaeriales</taxon>
        <taxon>Saccharataceae</taxon>
        <taxon>Saccharata</taxon>
    </lineage>
</organism>
<feature type="region of interest" description="Disordered" evidence="6">
    <location>
        <begin position="602"/>
        <end position="634"/>
    </location>
</feature>
<evidence type="ECO:0000259" key="7">
    <source>
        <dbReference type="Pfam" id="PF09779"/>
    </source>
</evidence>
<feature type="compositionally biased region" description="Gly residues" evidence="6">
    <location>
        <begin position="621"/>
        <end position="634"/>
    </location>
</feature>
<sequence>MGLLSRKLTCFYCGTRSEQKQDGTVRQFYCKPCDSINYLDENGEITDPPASDVPRPERFAKPLEPTSLDLTPAKSDLFCGTCLKNQHLYTQNLATYLPAPNDPLYAKRERDLPAYKKELERRYEQVCRNCAPRVQERIRKAGYAAKTDHLRRMMERMRSGATNRPRGPLTVKSIVVWFAGLAWWTSVLLHVGWHVLGALTAPETHEDRLEVYAPHGGACFVQAAMFREVEWECVTELGQKEMRTVMLLGLLSFWWNGNLAAKLAGAGGRLVRIHEHLIFQALLFAVRAASWWYLQSPEQSPLPMDQYKSAHLTMAVIILITAFVSTTIVKLDHTPRVSFTENYEPLHPLPPEGQSRPTTPGRKHNLYNNSNKSSTRAAQPFTTQSPSYLKPFPVNKLAQPIHLPPQPSSYEPPSPTFSTTSTYTSTTATTARRPSTYTTTTNASDDDEEAMDWTPTRPATNLFSLESRSSPPPQPRVQTRSMTAKSPFYGHLPAAPKHAAYRRVNPAQTAPLFRKAPEYKQKDFFGKMMGNQNRDGNTTPVYGGEDEDGAFGMGGMGAGLGGGTGRKGEISLKPPQMRIKEEAGDTGLEGLFNAVFSIRDEPVGVGEEGQGRRGDGDENGGEGGRGGVFGGGAGQMGQGSGAGVGVVGQGEGSSWWVAAAVPFAGLGVFWALEWALDGVGWLS</sequence>
<evidence type="ECO:0000256" key="6">
    <source>
        <dbReference type="SAM" id="MobiDB-lite"/>
    </source>
</evidence>
<gene>
    <name evidence="8" type="ORF">K490DRAFT_67232</name>
</gene>
<comment type="subcellular location">
    <subcellularLocation>
        <location evidence="1">Nucleus inner membrane</location>
        <topology evidence="1">Multi-pass membrane protein</topology>
    </subcellularLocation>
</comment>
<keyword evidence="9" id="KW-1185">Reference proteome</keyword>
<feature type="region of interest" description="Disordered" evidence="6">
    <location>
        <begin position="341"/>
        <end position="453"/>
    </location>
</feature>
<dbReference type="GO" id="GO:0044732">
    <property type="term" value="C:mitotic spindle pole body"/>
    <property type="evidence" value="ECO:0007669"/>
    <property type="project" value="TreeGrafter"/>
</dbReference>
<feature type="compositionally biased region" description="Low complexity" evidence="6">
    <location>
        <begin position="416"/>
        <end position="441"/>
    </location>
</feature>
<dbReference type="EMBL" id="ML978727">
    <property type="protein sequence ID" value="KAF2085945.1"/>
    <property type="molecule type" value="Genomic_DNA"/>
</dbReference>
<evidence type="ECO:0000256" key="1">
    <source>
        <dbReference type="ARBA" id="ARBA00004473"/>
    </source>
</evidence>
<feature type="domain" description="Ima1 N-terminal" evidence="7">
    <location>
        <begin position="8"/>
        <end position="134"/>
    </location>
</feature>
<dbReference type="AlphaFoldDB" id="A0A9P4HQD4"/>
<dbReference type="InterPro" id="IPR042321">
    <property type="entry name" value="Ima1"/>
</dbReference>
<protein>
    <recommendedName>
        <fullName evidence="7">Ima1 N-terminal domain-containing protein</fullName>
    </recommendedName>
</protein>
<proteinExistence type="predicted"/>
<feature type="compositionally biased region" description="Pro residues" evidence="6">
    <location>
        <begin position="402"/>
        <end position="415"/>
    </location>
</feature>
<dbReference type="PANTHER" id="PTHR28538">
    <property type="entry name" value="INTEGRAL INNER NUCLEAR MEMBRANE PROTEIN IMA1"/>
    <property type="match status" value="1"/>
</dbReference>
<keyword evidence="2" id="KW-0812">Transmembrane</keyword>
<keyword evidence="3" id="KW-1133">Transmembrane helix</keyword>
<accession>A0A9P4HQD4</accession>
<name>A0A9P4HQD4_9PEZI</name>
<dbReference type="OrthoDB" id="5966927at2759"/>
<dbReference type="GO" id="GO:0071765">
    <property type="term" value="P:nuclear inner membrane organization"/>
    <property type="evidence" value="ECO:0007669"/>
    <property type="project" value="InterPro"/>
</dbReference>